<gene>
    <name evidence="2" type="ORF">ACFFQA_08000</name>
</gene>
<dbReference type="Proteomes" id="UP001589693">
    <property type="component" value="Unassembled WGS sequence"/>
</dbReference>
<keyword evidence="1" id="KW-0472">Membrane</keyword>
<keyword evidence="1" id="KW-1133">Transmembrane helix</keyword>
<sequence>MWLERWGVTGNLIIAVCQPLVLLGLLAGVEHLAVHGPDTGTATFYKVVLVVLVGVVWLLSIVLSAHPLPLFLGAVASMIAMGATVSGIESATIHERGLRTTCLVLDVAKRTETTSHFESTTNPDGTPGPGRWTTTTTTYYDHRLRCDDGPIDKMTRHSVAADEGQRLEIAYDPVGRVDPMPASEVTDGSGARDIALIALGMAVVLRVGGVLWERRHGW</sequence>
<feature type="transmembrane region" description="Helical" evidence="1">
    <location>
        <begin position="12"/>
        <end position="32"/>
    </location>
</feature>
<protein>
    <recommendedName>
        <fullName evidence="4">DUF3592 domain-containing protein</fullName>
    </recommendedName>
</protein>
<proteinExistence type="predicted"/>
<keyword evidence="3" id="KW-1185">Reference proteome</keyword>
<comment type="caution">
    <text evidence="2">The sequence shown here is derived from an EMBL/GenBank/DDBJ whole genome shotgun (WGS) entry which is preliminary data.</text>
</comment>
<dbReference type="RefSeq" id="WP_377851037.1">
    <property type="nucleotide sequence ID" value="NZ_JBHLZU010000006.1"/>
</dbReference>
<evidence type="ECO:0000313" key="3">
    <source>
        <dbReference type="Proteomes" id="UP001589693"/>
    </source>
</evidence>
<name>A0ABV5ZSL2_9PSEU</name>
<feature type="transmembrane region" description="Helical" evidence="1">
    <location>
        <begin position="44"/>
        <end position="64"/>
    </location>
</feature>
<organism evidence="2 3">
    <name type="scientific">Allokutzneria oryzae</name>
    <dbReference type="NCBI Taxonomy" id="1378989"/>
    <lineage>
        <taxon>Bacteria</taxon>
        <taxon>Bacillati</taxon>
        <taxon>Actinomycetota</taxon>
        <taxon>Actinomycetes</taxon>
        <taxon>Pseudonocardiales</taxon>
        <taxon>Pseudonocardiaceae</taxon>
        <taxon>Allokutzneria</taxon>
    </lineage>
</organism>
<evidence type="ECO:0000256" key="1">
    <source>
        <dbReference type="SAM" id="Phobius"/>
    </source>
</evidence>
<keyword evidence="1" id="KW-0812">Transmembrane</keyword>
<feature type="transmembrane region" description="Helical" evidence="1">
    <location>
        <begin position="70"/>
        <end position="88"/>
    </location>
</feature>
<evidence type="ECO:0008006" key="4">
    <source>
        <dbReference type="Google" id="ProtNLM"/>
    </source>
</evidence>
<accession>A0ABV5ZSL2</accession>
<reference evidence="2 3" key="1">
    <citation type="submission" date="2024-09" db="EMBL/GenBank/DDBJ databases">
        <authorList>
            <person name="Sun Q."/>
            <person name="Mori K."/>
        </authorList>
    </citation>
    <scope>NUCLEOTIDE SEQUENCE [LARGE SCALE GENOMIC DNA]</scope>
    <source>
        <strain evidence="2 3">TBRC 7907</strain>
    </source>
</reference>
<dbReference type="EMBL" id="JBHLZU010000006">
    <property type="protein sequence ID" value="MFB9903878.1"/>
    <property type="molecule type" value="Genomic_DNA"/>
</dbReference>
<evidence type="ECO:0000313" key="2">
    <source>
        <dbReference type="EMBL" id="MFB9903878.1"/>
    </source>
</evidence>